<sequence>MPTRVEMYIKQCVRFLPKHLSFALCTHPVDIQGVVCTEIRSDLHLVIKDHHQPQVLSPLCIGSITSSLDPSQRTVTYYPKLSQRLRAWIKIKIISIRITFTVDAYTEYPFPNRSARVLEPKGASPGIEPESAKARHSNKRLGFTTPPLERPDYTNSQWPEGSTSLLVRKNSLSIRMLNDRRPVFYSVTQSDIQENQEGRPQSGLSSTPSSHELHAENATRHCSTPHYIYSLLPTHVHSA</sequence>
<evidence type="ECO:0000256" key="1">
    <source>
        <dbReference type="SAM" id="MobiDB-lite"/>
    </source>
</evidence>
<dbReference type="AlphaFoldDB" id="A0A2P6N8A9"/>
<evidence type="ECO:0000313" key="2">
    <source>
        <dbReference type="EMBL" id="PRP80183.1"/>
    </source>
</evidence>
<evidence type="ECO:0000313" key="3">
    <source>
        <dbReference type="Proteomes" id="UP000241769"/>
    </source>
</evidence>
<feature type="compositionally biased region" description="Polar residues" evidence="1">
    <location>
        <begin position="190"/>
        <end position="210"/>
    </location>
</feature>
<name>A0A2P6N8A9_9EUKA</name>
<proteinExistence type="predicted"/>
<dbReference type="InParanoid" id="A0A2P6N8A9"/>
<comment type="caution">
    <text evidence="2">The sequence shown here is derived from an EMBL/GenBank/DDBJ whole genome shotgun (WGS) entry which is preliminary data.</text>
</comment>
<dbReference type="Proteomes" id="UP000241769">
    <property type="component" value="Unassembled WGS sequence"/>
</dbReference>
<accession>A0A2P6N8A9</accession>
<protein>
    <submittedName>
        <fullName evidence="2">Uncharacterized protein</fullName>
    </submittedName>
</protein>
<keyword evidence="3" id="KW-1185">Reference proteome</keyword>
<feature type="region of interest" description="Disordered" evidence="1">
    <location>
        <begin position="190"/>
        <end position="219"/>
    </location>
</feature>
<reference evidence="2 3" key="1">
    <citation type="journal article" date="2018" name="Genome Biol. Evol.">
        <title>Multiple Roots of Fruiting Body Formation in Amoebozoa.</title>
        <authorList>
            <person name="Hillmann F."/>
            <person name="Forbes G."/>
            <person name="Novohradska S."/>
            <person name="Ferling I."/>
            <person name="Riege K."/>
            <person name="Groth M."/>
            <person name="Westermann M."/>
            <person name="Marz M."/>
            <person name="Spaller T."/>
            <person name="Winckler T."/>
            <person name="Schaap P."/>
            <person name="Glockner G."/>
        </authorList>
    </citation>
    <scope>NUCLEOTIDE SEQUENCE [LARGE SCALE GENOMIC DNA]</scope>
    <source>
        <strain evidence="2 3">Jena</strain>
    </source>
</reference>
<feature type="region of interest" description="Disordered" evidence="1">
    <location>
        <begin position="119"/>
        <end position="156"/>
    </location>
</feature>
<gene>
    <name evidence="2" type="ORF">PROFUN_12141</name>
</gene>
<dbReference type="EMBL" id="MDYQ01000159">
    <property type="protein sequence ID" value="PRP80183.1"/>
    <property type="molecule type" value="Genomic_DNA"/>
</dbReference>
<organism evidence="2 3">
    <name type="scientific">Planoprotostelium fungivorum</name>
    <dbReference type="NCBI Taxonomy" id="1890364"/>
    <lineage>
        <taxon>Eukaryota</taxon>
        <taxon>Amoebozoa</taxon>
        <taxon>Evosea</taxon>
        <taxon>Variosea</taxon>
        <taxon>Cavosteliida</taxon>
        <taxon>Cavosteliaceae</taxon>
        <taxon>Planoprotostelium</taxon>
    </lineage>
</organism>